<dbReference type="EMBL" id="FNMV01000007">
    <property type="protein sequence ID" value="SDX11256.1"/>
    <property type="molecule type" value="Genomic_DNA"/>
</dbReference>
<protein>
    <submittedName>
        <fullName evidence="2">Phage putative head morphogenesis protein, SPP1 gp7 family</fullName>
    </submittedName>
</protein>
<gene>
    <name evidence="2" type="ORF">SAMN05444338_10757</name>
</gene>
<dbReference type="RefSeq" id="WP_139262304.1">
    <property type="nucleotide sequence ID" value="NZ_FNMV01000007.1"/>
</dbReference>
<dbReference type="GO" id="GO:0008237">
    <property type="term" value="F:metallopeptidase activity"/>
    <property type="evidence" value="ECO:0007669"/>
    <property type="project" value="InterPro"/>
</dbReference>
<feature type="domain" description="Phage head morphogenesis" evidence="1">
    <location>
        <begin position="104"/>
        <end position="194"/>
    </location>
</feature>
<proteinExistence type="predicted"/>
<dbReference type="Proteomes" id="UP000198569">
    <property type="component" value="Unassembled WGS sequence"/>
</dbReference>
<evidence type="ECO:0000313" key="3">
    <source>
        <dbReference type="Proteomes" id="UP000198569"/>
    </source>
</evidence>
<name>A0A1H2Z1N5_9FLAO</name>
<organism evidence="2 3">
    <name type="scientific">Flavobacterium degerlachei</name>
    <dbReference type="NCBI Taxonomy" id="229203"/>
    <lineage>
        <taxon>Bacteria</taxon>
        <taxon>Pseudomonadati</taxon>
        <taxon>Bacteroidota</taxon>
        <taxon>Flavobacteriia</taxon>
        <taxon>Flavobacteriales</taxon>
        <taxon>Flavobacteriaceae</taxon>
        <taxon>Flavobacterium</taxon>
    </lineage>
</organism>
<sequence>MTLAPSNNKAFKQLLNTGESAFKRLHEIGSYKPEDLKTEKAYQELINQTFEAFNFAITDNDIPEVMRNALQDNARLFGGLKTHAQLFEASKLLLDDKGNLKPFSQLSNEYDKLNITYNKNYLEAEYEFAVGSSQMAAKWNEFADNDRYELQYRTAGDNRVRAEHDALRDITLPKSDPFWNSYTPPNGWNCRCTVVEVLKEKFETSDSEKAIAAGEKATSQIGKDGKNRLEIFRFNPGAQKVVFPPAHPYTKVKGANEVKVEIEKGFVPKNIDNYEKKFGVKLDRSFFELLNKETTLTEVNLDKRVRATGAYYHPTENYVRIPFDERKQRSKWNAQSIIYHEFGHAADWQRGFKNQKEVTDLMQKHKKIFAKNKNQQFKELDVKLRQMLYNAHISKDFDMIEKIGASADTVASLNSNFGFGHTKAYFKTAGMSEAEFIAHTFENRYAGNDVFKEIMPELYEEMIKLADVLKTK</sequence>
<accession>A0A1H2Z1N5</accession>
<dbReference type="OrthoDB" id="9813502at2"/>
<dbReference type="Pfam" id="PF04233">
    <property type="entry name" value="Phage_Mu_F"/>
    <property type="match status" value="1"/>
</dbReference>
<evidence type="ECO:0000313" key="2">
    <source>
        <dbReference type="EMBL" id="SDX11256.1"/>
    </source>
</evidence>
<dbReference type="Gene3D" id="3.40.390.10">
    <property type="entry name" value="Collagenase (Catalytic Domain)"/>
    <property type="match status" value="1"/>
</dbReference>
<dbReference type="STRING" id="229203.SAMN05444338_10757"/>
<dbReference type="InterPro" id="IPR006528">
    <property type="entry name" value="Phage_head_morphogenesis_dom"/>
</dbReference>
<dbReference type="InterPro" id="IPR024079">
    <property type="entry name" value="MetalloPept_cat_dom_sf"/>
</dbReference>
<reference evidence="3" key="1">
    <citation type="submission" date="2016-10" db="EMBL/GenBank/DDBJ databases">
        <authorList>
            <person name="Varghese N."/>
            <person name="Submissions S."/>
        </authorList>
    </citation>
    <scope>NUCLEOTIDE SEQUENCE [LARGE SCALE GENOMIC DNA]</scope>
    <source>
        <strain evidence="3">DSM 15718</strain>
    </source>
</reference>
<dbReference type="AlphaFoldDB" id="A0A1H2Z1N5"/>
<evidence type="ECO:0000259" key="1">
    <source>
        <dbReference type="Pfam" id="PF04233"/>
    </source>
</evidence>
<keyword evidence="3" id="KW-1185">Reference proteome</keyword>